<evidence type="ECO:0000256" key="5">
    <source>
        <dbReference type="ARBA" id="ARBA00022519"/>
    </source>
</evidence>
<dbReference type="SUPFAM" id="SSF55874">
    <property type="entry name" value="ATPase domain of HSP90 chaperone/DNA topoisomerase II/histidine kinase"/>
    <property type="match status" value="1"/>
</dbReference>
<organism evidence="14">
    <name type="scientific">Sulfitobacter litoralis</name>
    <dbReference type="NCBI Taxonomy" id="335975"/>
    <lineage>
        <taxon>Bacteria</taxon>
        <taxon>Pseudomonadati</taxon>
        <taxon>Pseudomonadota</taxon>
        <taxon>Alphaproteobacteria</taxon>
        <taxon>Rhodobacterales</taxon>
        <taxon>Roseobacteraceae</taxon>
        <taxon>Sulfitobacter</taxon>
    </lineage>
</organism>
<dbReference type="Pfam" id="PF01627">
    <property type="entry name" value="Hpt"/>
    <property type="match status" value="1"/>
</dbReference>
<keyword evidence="10" id="KW-0547">Nucleotide-binding</keyword>
<dbReference type="GO" id="GO:0000155">
    <property type="term" value="F:phosphorelay sensor kinase activity"/>
    <property type="evidence" value="ECO:0007669"/>
    <property type="project" value="InterPro"/>
</dbReference>
<sequence length="849" mass="93414">MADSVHHGPQRNRVRYVLVLALMAGMMLAGYLAFNVWDRVRALDSAQQDHAEWVFSQLEIDFLKLDGAVEQARSGDESDLANLRKRFDIFYSRTEVAERVQQSGDLTREIQKIQAVLDTQIPLIDGGDATLISGLTALSDALRSIENLPRNIGLASITFAAKAAEAERKEIAQLIEILLVIVVTVTIALLGAILRLSRQTITLNRASREVERNHSQLETMLRASLDAVMVLSVDGEIIDFNGSAEDVFSISRDHALGRSYIELLVPPELRNRQRDNLAHFNATGKTRLAETGRHETKMIDGKGRIFPVELSVSLARSNDAPVFVTYIRDITDKLQKEQEIIRARDEALDAYQEKSRFFAMMSHEMRTPLNGILSAIHLLHDDRLDAEQRNYVEAALKSGDILLGHIDDVLAIERSEAETNAHELQASDMLALTSGMIDTMTPLAQTSDTRLHLDQDGLTDTPILTDLRAVQQILANLISNAIKFSPDDDIVLSASYDMEDTDTPILHIEVADNGPGIPPHDLKRIFEDYVSLDSRYERRTGGTGLGLGIVRRLVHRLGGTITCVSEVGKGARFIVRLPAKFTETETPLPVAPLPLECEDMPALTLLVVDDNEINRDLLKAMLVRLGHTVMLADSGQEGIDRAAEHRFDAILMDISMPGISGLQATQVILQGEGPNADTPIMAVTAHALPNERAAFTAGGMTGFLQKPINTQTLKTALSDLVQPAALALSTPKDAQTPPQRPVLNSHQVDELFELLGPEKLADRIGDLRQRVEGQLPPLASAQDGDELQRKTHDLAGLCGMFGAERLHALLATIENDCKRGDVQKARDQVTKVPAAWAETIEAWEARLSA</sequence>
<dbReference type="InterPro" id="IPR036097">
    <property type="entry name" value="HisK_dim/P_sf"/>
</dbReference>
<keyword evidence="6" id="KW-0597">Phosphoprotein</keyword>
<evidence type="ECO:0000256" key="13">
    <source>
        <dbReference type="ARBA" id="ARBA00023136"/>
    </source>
</evidence>
<evidence type="ECO:0000256" key="11">
    <source>
        <dbReference type="ARBA" id="ARBA00022989"/>
    </source>
</evidence>
<keyword evidence="13" id="KW-0472">Membrane</keyword>
<dbReference type="Gene3D" id="3.30.565.10">
    <property type="entry name" value="Histidine kinase-like ATPase, C-terminal domain"/>
    <property type="match status" value="1"/>
</dbReference>
<dbReference type="SUPFAM" id="SSF47384">
    <property type="entry name" value="Homodimeric domain of signal transducing histidine kinase"/>
    <property type="match status" value="1"/>
</dbReference>
<keyword evidence="12" id="KW-0902">Two-component regulatory system</keyword>
<dbReference type="InterPro" id="IPR036641">
    <property type="entry name" value="HPT_dom_sf"/>
</dbReference>
<dbReference type="Pfam" id="PF00989">
    <property type="entry name" value="PAS"/>
    <property type="match status" value="1"/>
</dbReference>
<dbReference type="RefSeq" id="WP_273052267.1">
    <property type="nucleotide sequence ID" value="NZ_DRFN01000009.1"/>
</dbReference>
<dbReference type="GO" id="GO:0009927">
    <property type="term" value="F:histidine phosphotransfer kinase activity"/>
    <property type="evidence" value="ECO:0007669"/>
    <property type="project" value="TreeGrafter"/>
</dbReference>
<dbReference type="Gene3D" id="3.40.50.2300">
    <property type="match status" value="1"/>
</dbReference>
<evidence type="ECO:0000256" key="4">
    <source>
        <dbReference type="ARBA" id="ARBA00022475"/>
    </source>
</evidence>
<accession>A0A7V1BDC1</accession>
<dbReference type="InterPro" id="IPR000014">
    <property type="entry name" value="PAS"/>
</dbReference>
<evidence type="ECO:0000256" key="2">
    <source>
        <dbReference type="ARBA" id="ARBA00004429"/>
    </source>
</evidence>
<name>A0A7V1BDC1_9RHOB</name>
<dbReference type="SUPFAM" id="SSF47226">
    <property type="entry name" value="Histidine-containing phosphotransfer domain, HPT domain"/>
    <property type="match status" value="1"/>
</dbReference>
<dbReference type="InterPro" id="IPR035965">
    <property type="entry name" value="PAS-like_dom_sf"/>
</dbReference>
<comment type="catalytic activity">
    <reaction evidence="1">
        <text>ATP + protein L-histidine = ADP + protein N-phospho-L-histidine.</text>
        <dbReference type="EC" id="2.7.13.3"/>
    </reaction>
</comment>
<dbReference type="InterPro" id="IPR013767">
    <property type="entry name" value="PAS_fold"/>
</dbReference>
<dbReference type="PROSITE" id="PS50112">
    <property type="entry name" value="PAS"/>
    <property type="match status" value="1"/>
</dbReference>
<dbReference type="PANTHER" id="PTHR43047">
    <property type="entry name" value="TWO-COMPONENT HISTIDINE PROTEIN KINASE"/>
    <property type="match status" value="1"/>
</dbReference>
<dbReference type="SMART" id="SM00448">
    <property type="entry name" value="REC"/>
    <property type="match status" value="1"/>
</dbReference>
<comment type="caution">
    <text evidence="14">The sequence shown here is derived from an EMBL/GenBank/DDBJ whole genome shotgun (WGS) entry which is preliminary data.</text>
</comment>
<keyword evidence="7" id="KW-0808">Transferase</keyword>
<evidence type="ECO:0000256" key="9">
    <source>
        <dbReference type="ARBA" id="ARBA00022777"/>
    </source>
</evidence>
<reference evidence="14" key="1">
    <citation type="journal article" date="2020" name="mSystems">
        <title>Genome- and Community-Level Interaction Insights into Carbon Utilization and Element Cycling Functions of Hydrothermarchaeota in Hydrothermal Sediment.</title>
        <authorList>
            <person name="Zhou Z."/>
            <person name="Liu Y."/>
            <person name="Xu W."/>
            <person name="Pan J."/>
            <person name="Luo Z.H."/>
            <person name="Li M."/>
        </authorList>
    </citation>
    <scope>NUCLEOTIDE SEQUENCE [LARGE SCALE GENOMIC DNA]</scope>
    <source>
        <strain evidence="14">HyVt-323</strain>
    </source>
</reference>
<dbReference type="InterPro" id="IPR036890">
    <property type="entry name" value="HATPase_C_sf"/>
</dbReference>
<dbReference type="Proteomes" id="UP000885704">
    <property type="component" value="Unassembled WGS sequence"/>
</dbReference>
<dbReference type="EMBL" id="DRFN01000009">
    <property type="protein sequence ID" value="HDZ51054.1"/>
    <property type="molecule type" value="Genomic_DNA"/>
</dbReference>
<dbReference type="SUPFAM" id="SSF55785">
    <property type="entry name" value="PYP-like sensor domain (PAS domain)"/>
    <property type="match status" value="1"/>
</dbReference>
<evidence type="ECO:0000256" key="6">
    <source>
        <dbReference type="ARBA" id="ARBA00022553"/>
    </source>
</evidence>
<dbReference type="Gene3D" id="1.20.120.160">
    <property type="entry name" value="HPT domain"/>
    <property type="match status" value="1"/>
</dbReference>
<dbReference type="PROSITE" id="PS50109">
    <property type="entry name" value="HIS_KIN"/>
    <property type="match status" value="1"/>
</dbReference>
<comment type="subcellular location">
    <subcellularLocation>
        <location evidence="2">Cell inner membrane</location>
        <topology evidence="2">Multi-pass membrane protein</topology>
    </subcellularLocation>
</comment>
<dbReference type="Pfam" id="PF02518">
    <property type="entry name" value="HATPase_c"/>
    <property type="match status" value="1"/>
</dbReference>
<dbReference type="InterPro" id="IPR005467">
    <property type="entry name" value="His_kinase_dom"/>
</dbReference>
<dbReference type="GO" id="GO:0006355">
    <property type="term" value="P:regulation of DNA-templated transcription"/>
    <property type="evidence" value="ECO:0007669"/>
    <property type="project" value="InterPro"/>
</dbReference>
<evidence type="ECO:0000256" key="3">
    <source>
        <dbReference type="ARBA" id="ARBA00012438"/>
    </source>
</evidence>
<proteinExistence type="predicted"/>
<dbReference type="SUPFAM" id="SSF52172">
    <property type="entry name" value="CheY-like"/>
    <property type="match status" value="1"/>
</dbReference>
<evidence type="ECO:0000256" key="1">
    <source>
        <dbReference type="ARBA" id="ARBA00000085"/>
    </source>
</evidence>
<dbReference type="EC" id="2.7.13.3" evidence="3"/>
<dbReference type="InterPro" id="IPR001789">
    <property type="entry name" value="Sig_transdc_resp-reg_receiver"/>
</dbReference>
<dbReference type="Pfam" id="PF00072">
    <property type="entry name" value="Response_reg"/>
    <property type="match status" value="1"/>
</dbReference>
<dbReference type="GO" id="GO:0005886">
    <property type="term" value="C:plasma membrane"/>
    <property type="evidence" value="ECO:0007669"/>
    <property type="project" value="UniProtKB-SubCell"/>
</dbReference>
<dbReference type="SMART" id="SM00387">
    <property type="entry name" value="HATPase_c"/>
    <property type="match status" value="1"/>
</dbReference>
<protein>
    <recommendedName>
        <fullName evidence="3">histidine kinase</fullName>
        <ecNumber evidence="3">2.7.13.3</ecNumber>
    </recommendedName>
</protein>
<dbReference type="CDD" id="cd17546">
    <property type="entry name" value="REC_hyHK_CKI1_RcsC-like"/>
    <property type="match status" value="1"/>
</dbReference>
<dbReference type="SMART" id="SM00091">
    <property type="entry name" value="PAS"/>
    <property type="match status" value="1"/>
</dbReference>
<evidence type="ECO:0000313" key="14">
    <source>
        <dbReference type="EMBL" id="HDZ51054.1"/>
    </source>
</evidence>
<dbReference type="CDD" id="cd00130">
    <property type="entry name" value="PAS"/>
    <property type="match status" value="1"/>
</dbReference>
<evidence type="ECO:0000256" key="12">
    <source>
        <dbReference type="ARBA" id="ARBA00023012"/>
    </source>
</evidence>
<keyword evidence="9" id="KW-0418">Kinase</keyword>
<dbReference type="Gene3D" id="3.30.450.20">
    <property type="entry name" value="PAS domain"/>
    <property type="match status" value="1"/>
</dbReference>
<evidence type="ECO:0000256" key="10">
    <source>
        <dbReference type="ARBA" id="ARBA00022840"/>
    </source>
</evidence>
<dbReference type="InterPro" id="IPR008207">
    <property type="entry name" value="Sig_transdc_His_kin_Hpt_dom"/>
</dbReference>
<evidence type="ECO:0000256" key="8">
    <source>
        <dbReference type="ARBA" id="ARBA00022692"/>
    </source>
</evidence>
<keyword evidence="4" id="KW-1003">Cell membrane</keyword>
<keyword evidence="5" id="KW-0997">Cell inner membrane</keyword>
<dbReference type="InterPro" id="IPR003661">
    <property type="entry name" value="HisK_dim/P_dom"/>
</dbReference>
<keyword evidence="8" id="KW-0812">Transmembrane</keyword>
<keyword evidence="10" id="KW-0067">ATP-binding</keyword>
<dbReference type="Pfam" id="PF00512">
    <property type="entry name" value="HisKA"/>
    <property type="match status" value="1"/>
</dbReference>
<dbReference type="InterPro" id="IPR004358">
    <property type="entry name" value="Sig_transdc_His_kin-like_C"/>
</dbReference>
<dbReference type="SMART" id="SM00388">
    <property type="entry name" value="HisKA"/>
    <property type="match status" value="1"/>
</dbReference>
<gene>
    <name evidence="14" type="ORF">ENH63_04560</name>
</gene>
<dbReference type="AlphaFoldDB" id="A0A7V1BDC1"/>
<dbReference type="InterPro" id="IPR003594">
    <property type="entry name" value="HATPase_dom"/>
</dbReference>
<dbReference type="CDD" id="cd00082">
    <property type="entry name" value="HisKA"/>
    <property type="match status" value="1"/>
</dbReference>
<keyword evidence="11" id="KW-1133">Transmembrane helix</keyword>
<dbReference type="PRINTS" id="PR00344">
    <property type="entry name" value="BCTRLSENSOR"/>
</dbReference>
<evidence type="ECO:0000256" key="7">
    <source>
        <dbReference type="ARBA" id="ARBA00022679"/>
    </source>
</evidence>
<dbReference type="NCBIfam" id="TIGR00229">
    <property type="entry name" value="sensory_box"/>
    <property type="match status" value="1"/>
</dbReference>
<dbReference type="InterPro" id="IPR011006">
    <property type="entry name" value="CheY-like_superfamily"/>
</dbReference>
<dbReference type="PANTHER" id="PTHR43047:SF72">
    <property type="entry name" value="OSMOSENSING HISTIDINE PROTEIN KINASE SLN1"/>
    <property type="match status" value="1"/>
</dbReference>
<dbReference type="Gene3D" id="1.10.287.130">
    <property type="match status" value="1"/>
</dbReference>
<dbReference type="PROSITE" id="PS50110">
    <property type="entry name" value="RESPONSE_REGULATORY"/>
    <property type="match status" value="1"/>
</dbReference>